<keyword evidence="4" id="KW-1185">Reference proteome</keyword>
<dbReference type="AlphaFoldDB" id="B6K5B9"/>
<evidence type="ECO:0000313" key="4">
    <source>
        <dbReference type="Proteomes" id="UP000001744"/>
    </source>
</evidence>
<dbReference type="InterPro" id="IPR001619">
    <property type="entry name" value="Sec1-like"/>
</dbReference>
<dbReference type="Gene3D" id="3.40.50.2060">
    <property type="match status" value="1"/>
</dbReference>
<dbReference type="InterPro" id="IPR036045">
    <property type="entry name" value="Sec1-like_sf"/>
</dbReference>
<dbReference type="OMA" id="VQVTRHC"/>
<dbReference type="Gene3D" id="3.90.830.10">
    <property type="entry name" value="Syntaxin Binding Protein 1, Chain A, domain 2"/>
    <property type="match status" value="1"/>
</dbReference>
<dbReference type="SUPFAM" id="SSF56815">
    <property type="entry name" value="Sec1/munc18-like (SM) proteins"/>
    <property type="match status" value="1"/>
</dbReference>
<dbReference type="GO" id="GO:0000139">
    <property type="term" value="C:Golgi membrane"/>
    <property type="evidence" value="ECO:0000318"/>
    <property type="project" value="GO_Central"/>
</dbReference>
<dbReference type="InterPro" id="IPR043154">
    <property type="entry name" value="Sec-1-like_dom1"/>
</dbReference>
<dbReference type="GO" id="GO:0005768">
    <property type="term" value="C:endosome"/>
    <property type="evidence" value="ECO:0007669"/>
    <property type="project" value="EnsemblFungi"/>
</dbReference>
<comment type="similarity">
    <text evidence="1">Belongs to the STXBP/unc-18/SEC1 family.</text>
</comment>
<dbReference type="PANTHER" id="PTHR11679">
    <property type="entry name" value="VESICLE PROTEIN SORTING-ASSOCIATED"/>
    <property type="match status" value="1"/>
</dbReference>
<dbReference type="Proteomes" id="UP000001744">
    <property type="component" value="Unassembled WGS sequence"/>
</dbReference>
<gene>
    <name evidence="3" type="primary">vps45</name>
    <name evidence="2" type="ORF">SJAG_03889</name>
</gene>
<dbReference type="RefSeq" id="XP_002175016.1">
    <property type="nucleotide sequence ID" value="XM_002174980.2"/>
</dbReference>
<dbReference type="JaponicusDB" id="SJAG_03889">
    <property type="gene designation" value="vps45"/>
</dbReference>
<dbReference type="Gene3D" id="1.25.40.60">
    <property type="match status" value="1"/>
</dbReference>
<reference evidence="2 4" key="1">
    <citation type="journal article" date="2011" name="Science">
        <title>Comparative functional genomics of the fission yeasts.</title>
        <authorList>
            <person name="Rhind N."/>
            <person name="Chen Z."/>
            <person name="Yassour M."/>
            <person name="Thompson D.A."/>
            <person name="Haas B.J."/>
            <person name="Habib N."/>
            <person name="Wapinski I."/>
            <person name="Roy S."/>
            <person name="Lin M.F."/>
            <person name="Heiman D.I."/>
            <person name="Young S.K."/>
            <person name="Furuya K."/>
            <person name="Guo Y."/>
            <person name="Pidoux A."/>
            <person name="Chen H.M."/>
            <person name="Robbertse B."/>
            <person name="Goldberg J.M."/>
            <person name="Aoki K."/>
            <person name="Bayne E.H."/>
            <person name="Berlin A.M."/>
            <person name="Desjardins C.A."/>
            <person name="Dobbs E."/>
            <person name="Dukaj L."/>
            <person name="Fan L."/>
            <person name="FitzGerald M.G."/>
            <person name="French C."/>
            <person name="Gujja S."/>
            <person name="Hansen K."/>
            <person name="Keifenheim D."/>
            <person name="Levin J.Z."/>
            <person name="Mosher R.A."/>
            <person name="Mueller C.A."/>
            <person name="Pfiffner J."/>
            <person name="Priest M."/>
            <person name="Russ C."/>
            <person name="Smialowska A."/>
            <person name="Swoboda P."/>
            <person name="Sykes S.M."/>
            <person name="Vaughn M."/>
            <person name="Vengrova S."/>
            <person name="Yoder R."/>
            <person name="Zeng Q."/>
            <person name="Allshire R."/>
            <person name="Baulcombe D."/>
            <person name="Birren B.W."/>
            <person name="Brown W."/>
            <person name="Ekwall K."/>
            <person name="Kellis M."/>
            <person name="Leatherwood J."/>
            <person name="Levin H."/>
            <person name="Margalit H."/>
            <person name="Martienssen R."/>
            <person name="Nieduszynski C.A."/>
            <person name="Spatafora J.W."/>
            <person name="Friedman N."/>
            <person name="Dalgaard J.Z."/>
            <person name="Baumann P."/>
            <person name="Niki H."/>
            <person name="Regev A."/>
            <person name="Nusbaum C."/>
        </authorList>
    </citation>
    <scope>NUCLEOTIDE SEQUENCE [LARGE SCALE GENOMIC DNA]</scope>
    <source>
        <strain evidence="4">yFS275 / FY16936</strain>
    </source>
</reference>
<dbReference type="GO" id="GO:0016192">
    <property type="term" value="P:vesicle-mediated transport"/>
    <property type="evidence" value="ECO:0000318"/>
    <property type="project" value="GO_Central"/>
</dbReference>
<accession>B6K5B9</accession>
<dbReference type="HOGENOM" id="CLU_013933_3_1_1"/>
<proteinExistence type="inferred from homology"/>
<dbReference type="OrthoDB" id="160374at2759"/>
<organism evidence="2 4">
    <name type="scientific">Schizosaccharomyces japonicus (strain yFS275 / FY16936)</name>
    <name type="common">Fission yeast</name>
    <dbReference type="NCBI Taxonomy" id="402676"/>
    <lineage>
        <taxon>Eukaryota</taxon>
        <taxon>Fungi</taxon>
        <taxon>Dikarya</taxon>
        <taxon>Ascomycota</taxon>
        <taxon>Taphrinomycotina</taxon>
        <taxon>Schizosaccharomycetes</taxon>
        <taxon>Schizosaccharomycetales</taxon>
        <taxon>Schizosaccharomycetaceae</taxon>
        <taxon>Schizosaccharomyces</taxon>
    </lineage>
</organism>
<dbReference type="EMBL" id="KE651167">
    <property type="protein sequence ID" value="EEB08723.1"/>
    <property type="molecule type" value="Genomic_DNA"/>
</dbReference>
<dbReference type="InterPro" id="IPR043127">
    <property type="entry name" value="Sec-1-like_dom3a"/>
</dbReference>
<dbReference type="GeneID" id="7050526"/>
<protein>
    <submittedName>
        <fullName evidence="2">Vacuolar sorting protein Vps45</fullName>
    </submittedName>
</protein>
<dbReference type="Gene3D" id="3.40.50.1910">
    <property type="match status" value="1"/>
</dbReference>
<evidence type="ECO:0000313" key="2">
    <source>
        <dbReference type="EMBL" id="EEB08723.1"/>
    </source>
</evidence>
<dbReference type="InterPro" id="IPR027482">
    <property type="entry name" value="Sec1-like_dom2"/>
</dbReference>
<dbReference type="GO" id="GO:0006886">
    <property type="term" value="P:intracellular protein transport"/>
    <property type="evidence" value="ECO:0000318"/>
    <property type="project" value="GO_Central"/>
</dbReference>
<sequence length="559" mass="62724">MDVNAAAKSYFKRIFQEVSGLKVVLLDKETISIVSSCLTQTELLENQVYLTEVLENQRENVRHLKCVAFIRPTKLHIRLLCEEIRNPKYAEYHLYFTNIVSRSLLERIAESDDFEAVKSVQEYFLDYEVVNSDFASFAMPHVLGTAKDTWDENALERVHQGVVSLLLSLKKNPVIRYDANSDMCLKLAGQISYTIQQELQLFNFRKSDVDPLLLILDRKNDPVTPLLMQWTYQAMVHDLFGIQNGRVTLPNTSDASQEPQEFVLNPFQDNFYQETMLNNFGDLGIKIKNYVSQLQSKSSKKASDIETIDDMKQFLEAYPDYKKLSGNVSKHVALLSELSNRVQHDNLLELGELEQSLACNDSQSSDFTAIQAALMSTVPDTLKLCLVCLYALRYEKDFPGNVKTLQALLVANLSNPMSASCVPVLLSLCGKQARQDEIFPSSNIFSKAARSGLHGLRGVENVYTQHVPFLKVILTDILNGKPRTATQPYASTVNTAIIKKPQDIIVVIVGGATFEEAKIVSELNAAQNGTRIVLASNAVLNCNMFVNDLLRSAQTIGNE</sequence>
<dbReference type="Pfam" id="PF00995">
    <property type="entry name" value="Sec1"/>
    <property type="match status" value="1"/>
</dbReference>
<evidence type="ECO:0000313" key="3">
    <source>
        <dbReference type="JaponicusDB" id="SJAG_03889"/>
    </source>
</evidence>
<evidence type="ECO:0000256" key="1">
    <source>
        <dbReference type="ARBA" id="ARBA00009884"/>
    </source>
</evidence>
<dbReference type="STRING" id="402676.B6K5B9"/>
<dbReference type="eggNOG" id="KOG1299">
    <property type="taxonomic scope" value="Eukaryota"/>
</dbReference>
<name>B6K5B9_SCHJY</name>
<dbReference type="PIRSF" id="PIRSF005715">
    <property type="entry name" value="VPS45_Sec1"/>
    <property type="match status" value="1"/>
</dbReference>
<dbReference type="VEuPathDB" id="FungiDB:SJAG_03889"/>